<dbReference type="Proteomes" id="UP000614424">
    <property type="component" value="Unassembled WGS sequence"/>
</dbReference>
<proteinExistence type="predicted"/>
<name>A0A8J6NC74_9BACT</name>
<gene>
    <name evidence="1" type="ORF">H8E41_05575</name>
</gene>
<comment type="caution">
    <text evidence="1">The sequence shown here is derived from an EMBL/GenBank/DDBJ whole genome shotgun (WGS) entry which is preliminary data.</text>
</comment>
<evidence type="ECO:0000313" key="1">
    <source>
        <dbReference type="EMBL" id="MBC8317355.1"/>
    </source>
</evidence>
<accession>A0A8J6NC74</accession>
<dbReference type="AlphaFoldDB" id="A0A8J6NC74"/>
<protein>
    <submittedName>
        <fullName evidence="1">Uncharacterized protein</fullName>
    </submittedName>
</protein>
<sequence length="90" mass="10328">MVLARDVMTPDGRVLCGKGTPLTTSIINRILKMEISHIAVEGHPIEIEGEKSIEEELADIQKRFSRVTHIKPLQYIKQRLMHRLVNARKE</sequence>
<dbReference type="EMBL" id="JACNJZ010000084">
    <property type="protein sequence ID" value="MBC8317355.1"/>
    <property type="molecule type" value="Genomic_DNA"/>
</dbReference>
<organism evidence="1 2">
    <name type="scientific">Candidatus Desulfobia pelagia</name>
    <dbReference type="NCBI Taxonomy" id="2841692"/>
    <lineage>
        <taxon>Bacteria</taxon>
        <taxon>Pseudomonadati</taxon>
        <taxon>Thermodesulfobacteriota</taxon>
        <taxon>Desulfobulbia</taxon>
        <taxon>Desulfobulbales</taxon>
        <taxon>Desulfobulbaceae</taxon>
        <taxon>Candidatus Desulfobia</taxon>
    </lineage>
</organism>
<reference evidence="1 2" key="1">
    <citation type="submission" date="2020-08" db="EMBL/GenBank/DDBJ databases">
        <title>Bridging the membrane lipid divide: bacteria of the FCB group superphylum have the potential to synthesize archaeal ether lipids.</title>
        <authorList>
            <person name="Villanueva L."/>
            <person name="Von Meijenfeldt F.A.B."/>
            <person name="Westbye A.B."/>
            <person name="Yadav S."/>
            <person name="Hopmans E.C."/>
            <person name="Dutilh B.E."/>
            <person name="Sinninghe Damste J.S."/>
        </authorList>
    </citation>
    <scope>NUCLEOTIDE SEQUENCE [LARGE SCALE GENOMIC DNA]</scope>
    <source>
        <strain evidence="1">NIOZ-UU47</strain>
    </source>
</reference>
<evidence type="ECO:0000313" key="2">
    <source>
        <dbReference type="Proteomes" id="UP000614424"/>
    </source>
</evidence>